<dbReference type="EMBL" id="LZMZ01000054">
    <property type="protein sequence ID" value="OBX72978.1"/>
    <property type="molecule type" value="Genomic_DNA"/>
</dbReference>
<feature type="transmembrane region" description="Helical" evidence="2">
    <location>
        <begin position="6"/>
        <end position="26"/>
    </location>
</feature>
<dbReference type="Pfam" id="PF03597">
    <property type="entry name" value="FixS"/>
    <property type="match status" value="1"/>
</dbReference>
<comment type="caution">
    <text evidence="3">The sequence shown here is derived from an EMBL/GenBank/DDBJ whole genome shotgun (WGS) entry which is preliminary data.</text>
</comment>
<proteinExistence type="predicted"/>
<sequence>MQSMYFLIPISLFFFVVGIFAVYYAVRTRQFDDLDNEAQRVILDDRQLRRQQLTERAAKPASQPASTAQSDLPTPSSTQQGAPHDE</sequence>
<dbReference type="OrthoDB" id="9802763at2"/>
<reference evidence="3 4" key="1">
    <citation type="submission" date="2016-06" db="EMBL/GenBank/DDBJ databases">
        <title>Draft genome of Moraxella atlantae CCUG 66109.</title>
        <authorList>
            <person name="Salva-Serra F."/>
            <person name="Engstrom-Jakobsson H."/>
            <person name="Thorell K."/>
            <person name="Gonzales-Siles L."/>
            <person name="Karlsson R."/>
            <person name="Boulund F."/>
            <person name="Engstrand L."/>
            <person name="Kristiansson E."/>
            <person name="Moore E."/>
        </authorList>
    </citation>
    <scope>NUCLEOTIDE SEQUENCE [LARGE SCALE GENOMIC DNA]</scope>
    <source>
        <strain evidence="3 4">CCUG 66109</strain>
    </source>
</reference>
<dbReference type="Proteomes" id="UP000092508">
    <property type="component" value="Unassembled WGS sequence"/>
</dbReference>
<dbReference type="PANTHER" id="PTHR41532:SF1">
    <property type="entry name" value="FIXS PROTEIN"/>
    <property type="match status" value="1"/>
</dbReference>
<dbReference type="InterPro" id="IPR004714">
    <property type="entry name" value="Cyt_oxidase_maturation_cbb3"/>
</dbReference>
<evidence type="ECO:0000256" key="2">
    <source>
        <dbReference type="SAM" id="Phobius"/>
    </source>
</evidence>
<accession>A0A1B8Q8H1</accession>
<dbReference type="PANTHER" id="PTHR41532">
    <property type="entry name" value="FIXS PROTEIN"/>
    <property type="match status" value="1"/>
</dbReference>
<feature type="region of interest" description="Disordered" evidence="1">
    <location>
        <begin position="52"/>
        <end position="86"/>
    </location>
</feature>
<protein>
    <submittedName>
        <fullName evidence="3">Cytochrome oxidase maturation protein, cbb3-type</fullName>
    </submittedName>
</protein>
<feature type="compositionally biased region" description="Polar residues" evidence="1">
    <location>
        <begin position="63"/>
        <end position="86"/>
    </location>
</feature>
<evidence type="ECO:0000313" key="4">
    <source>
        <dbReference type="Proteomes" id="UP000092508"/>
    </source>
</evidence>
<dbReference type="STRING" id="34059.A9308_01820"/>
<keyword evidence="2" id="KW-0472">Membrane</keyword>
<dbReference type="RefSeq" id="WP_067239115.1">
    <property type="nucleotide sequence ID" value="NZ_LZMZ01000054.1"/>
</dbReference>
<keyword evidence="2" id="KW-1133">Transmembrane helix</keyword>
<dbReference type="NCBIfam" id="TIGR00847">
    <property type="entry name" value="ccoS"/>
    <property type="match status" value="1"/>
</dbReference>
<keyword evidence="2" id="KW-0812">Transmembrane</keyword>
<name>A0A1B8Q8H1_9GAMM</name>
<evidence type="ECO:0000313" key="3">
    <source>
        <dbReference type="EMBL" id="OBX72978.1"/>
    </source>
</evidence>
<evidence type="ECO:0000256" key="1">
    <source>
        <dbReference type="SAM" id="MobiDB-lite"/>
    </source>
</evidence>
<gene>
    <name evidence="3" type="ORF">A9308_01820</name>
</gene>
<organism evidence="3 4">
    <name type="scientific">Faucicola atlantae</name>
    <dbReference type="NCBI Taxonomy" id="34059"/>
    <lineage>
        <taxon>Bacteria</taxon>
        <taxon>Pseudomonadati</taxon>
        <taxon>Pseudomonadota</taxon>
        <taxon>Gammaproteobacteria</taxon>
        <taxon>Moraxellales</taxon>
        <taxon>Moraxellaceae</taxon>
        <taxon>Faucicola</taxon>
    </lineage>
</organism>
<dbReference type="AlphaFoldDB" id="A0A1B8Q8H1"/>